<evidence type="ECO:0000259" key="1">
    <source>
        <dbReference type="Pfam" id="PF13456"/>
    </source>
</evidence>
<dbReference type="GO" id="GO:0016832">
    <property type="term" value="F:aldehyde-lyase activity"/>
    <property type="evidence" value="ECO:0007669"/>
    <property type="project" value="TreeGrafter"/>
</dbReference>
<dbReference type="PANTHER" id="PTHR30502">
    <property type="entry name" value="2-KETO-3-DEOXY-L-RHAMNONATE ALDOLASE"/>
    <property type="match status" value="1"/>
</dbReference>
<dbReference type="Proteomes" id="UP001168877">
    <property type="component" value="Unassembled WGS sequence"/>
</dbReference>
<reference evidence="2" key="1">
    <citation type="journal article" date="2022" name="Plant J.">
        <title>Strategies of tolerance reflected in two North American maple genomes.</title>
        <authorList>
            <person name="McEvoy S.L."/>
            <person name="Sezen U.U."/>
            <person name="Trouern-Trend A."/>
            <person name="McMahon S.M."/>
            <person name="Schaberg P.G."/>
            <person name="Yang J."/>
            <person name="Wegrzyn J.L."/>
            <person name="Swenson N.G."/>
        </authorList>
    </citation>
    <scope>NUCLEOTIDE SEQUENCE</scope>
    <source>
        <strain evidence="2">NS2018</strain>
    </source>
</reference>
<dbReference type="InterPro" id="IPR040442">
    <property type="entry name" value="Pyrv_kinase-like_dom_sf"/>
</dbReference>
<dbReference type="Gene3D" id="3.20.20.60">
    <property type="entry name" value="Phosphoenolpyruvate-binding domains"/>
    <property type="match status" value="1"/>
</dbReference>
<evidence type="ECO:0000313" key="3">
    <source>
        <dbReference type="Proteomes" id="UP001168877"/>
    </source>
</evidence>
<comment type="caution">
    <text evidence="2">The sequence shown here is derived from an EMBL/GenBank/DDBJ whole genome shotgun (WGS) entry which is preliminary data.</text>
</comment>
<dbReference type="InterPro" id="IPR002156">
    <property type="entry name" value="RNaseH_domain"/>
</dbReference>
<dbReference type="Pfam" id="PF13456">
    <property type="entry name" value="RVT_3"/>
    <property type="match status" value="1"/>
</dbReference>
<gene>
    <name evidence="2" type="ORF">LWI29_036553</name>
</gene>
<feature type="domain" description="RNase H type-1" evidence="1">
    <location>
        <begin position="160"/>
        <end position="230"/>
    </location>
</feature>
<dbReference type="EMBL" id="JAUESC010000383">
    <property type="protein sequence ID" value="KAK0585936.1"/>
    <property type="molecule type" value="Genomic_DNA"/>
</dbReference>
<accession>A0AA39S5V3</accession>
<evidence type="ECO:0000313" key="2">
    <source>
        <dbReference type="EMBL" id="KAK0585936.1"/>
    </source>
</evidence>
<dbReference type="SUPFAM" id="SSF51621">
    <property type="entry name" value="Phosphoenolpyruvate/pyruvate domain"/>
    <property type="match status" value="1"/>
</dbReference>
<dbReference type="InterPro" id="IPR050251">
    <property type="entry name" value="HpcH-HpaI_aldolase"/>
</dbReference>
<proteinExistence type="predicted"/>
<reference evidence="2" key="2">
    <citation type="submission" date="2023-06" db="EMBL/GenBank/DDBJ databases">
        <authorList>
            <person name="Swenson N.G."/>
            <person name="Wegrzyn J.L."/>
            <person name="Mcevoy S.L."/>
        </authorList>
    </citation>
    <scope>NUCLEOTIDE SEQUENCE</scope>
    <source>
        <strain evidence="2">NS2018</strain>
        <tissue evidence="2">Leaf</tissue>
    </source>
</reference>
<keyword evidence="3" id="KW-1185">Reference proteome</keyword>
<name>A0AA39S5V3_ACESA</name>
<dbReference type="InterPro" id="IPR015813">
    <property type="entry name" value="Pyrv/PenolPyrv_kinase-like_dom"/>
</dbReference>
<dbReference type="GO" id="GO:0004523">
    <property type="term" value="F:RNA-DNA hybrid ribonuclease activity"/>
    <property type="evidence" value="ECO:0007669"/>
    <property type="project" value="InterPro"/>
</dbReference>
<dbReference type="GO" id="GO:0003676">
    <property type="term" value="F:nucleic acid binding"/>
    <property type="evidence" value="ECO:0007669"/>
    <property type="project" value="InterPro"/>
</dbReference>
<dbReference type="AlphaFoldDB" id="A0AA39S5V3"/>
<protein>
    <recommendedName>
        <fullName evidence="1">RNase H type-1 domain-containing protein</fullName>
    </recommendedName>
</protein>
<dbReference type="GO" id="GO:0005737">
    <property type="term" value="C:cytoplasm"/>
    <property type="evidence" value="ECO:0007669"/>
    <property type="project" value="TreeGrafter"/>
</dbReference>
<dbReference type="PANTHER" id="PTHR30502:SF0">
    <property type="entry name" value="PHOSPHOENOLPYRUVATE CARBOXYLASE FAMILY PROTEIN"/>
    <property type="match status" value="1"/>
</dbReference>
<sequence length="233" mass="24955">MTTLSYSATATTAVAATTTTKLPHNKVISFPKTALFSSPNKSKMVFSNLTPLKSSSKQIDLFAIEADSPLSLTTAVATNSLKSGLRNNETLYDIFLLSFSSTLSKISDLARYDCTIVDMEHGPGGTSATLECIHALVATWSIDRTSRYPKSYEDGINLIGVGVVITDDKDFFMAAMAKTLVGNFDADVAELLALSERVLLARNLGIKVHSAKVDASNMVSAVIGNSQNFREAS</sequence>
<organism evidence="2 3">
    <name type="scientific">Acer saccharum</name>
    <name type="common">Sugar maple</name>
    <dbReference type="NCBI Taxonomy" id="4024"/>
    <lineage>
        <taxon>Eukaryota</taxon>
        <taxon>Viridiplantae</taxon>
        <taxon>Streptophyta</taxon>
        <taxon>Embryophyta</taxon>
        <taxon>Tracheophyta</taxon>
        <taxon>Spermatophyta</taxon>
        <taxon>Magnoliopsida</taxon>
        <taxon>eudicotyledons</taxon>
        <taxon>Gunneridae</taxon>
        <taxon>Pentapetalae</taxon>
        <taxon>rosids</taxon>
        <taxon>malvids</taxon>
        <taxon>Sapindales</taxon>
        <taxon>Sapindaceae</taxon>
        <taxon>Hippocastanoideae</taxon>
        <taxon>Acereae</taxon>
        <taxon>Acer</taxon>
    </lineage>
</organism>